<keyword evidence="6" id="KW-0597">Phosphoprotein</keyword>
<comment type="pathway">
    <text evidence="13">Steroid biosynthesis; estrogen biosynthesis.</text>
</comment>
<dbReference type="InterPro" id="IPR036291">
    <property type="entry name" value="NAD(P)-bd_dom_sf"/>
</dbReference>
<evidence type="ECO:0000256" key="7">
    <source>
        <dbReference type="ARBA" id="ARBA00022832"/>
    </source>
</evidence>
<comment type="catalytic activity">
    <reaction evidence="14">
        <text>17beta-estradiol + NAD(+) = estrone + NADH + H(+)</text>
        <dbReference type="Rhea" id="RHEA:24612"/>
        <dbReference type="ChEBI" id="CHEBI:15378"/>
        <dbReference type="ChEBI" id="CHEBI:16469"/>
        <dbReference type="ChEBI" id="CHEBI:17263"/>
        <dbReference type="ChEBI" id="CHEBI:57540"/>
        <dbReference type="ChEBI" id="CHEBI:57945"/>
        <dbReference type="EC" id="1.1.1.62"/>
    </reaction>
    <physiologicalReaction direction="left-to-right" evidence="14">
        <dbReference type="Rhea" id="RHEA:24613"/>
    </physiologicalReaction>
    <physiologicalReaction direction="right-to-left" evidence="14">
        <dbReference type="Rhea" id="RHEA:24614"/>
    </physiologicalReaction>
</comment>
<keyword evidence="10" id="KW-0443">Lipid metabolism</keyword>
<comment type="catalytic activity">
    <reaction evidence="16">
        <text>17beta-hydroxy-5alpha-androstan-3-one + NAD(+) = 5alpha-androstan-3,17-dione + NADH + H(+)</text>
        <dbReference type="Rhea" id="RHEA:41992"/>
        <dbReference type="ChEBI" id="CHEBI:15378"/>
        <dbReference type="ChEBI" id="CHEBI:15994"/>
        <dbReference type="ChEBI" id="CHEBI:16330"/>
        <dbReference type="ChEBI" id="CHEBI:57540"/>
        <dbReference type="ChEBI" id="CHEBI:57945"/>
    </reaction>
    <physiologicalReaction direction="left-to-right" evidence="16">
        <dbReference type="Rhea" id="RHEA:41993"/>
    </physiologicalReaction>
</comment>
<evidence type="ECO:0000256" key="3">
    <source>
        <dbReference type="ARBA" id="ARBA00006484"/>
    </source>
</evidence>
<evidence type="ECO:0000256" key="21">
    <source>
        <dbReference type="ARBA" id="ARBA00077835"/>
    </source>
</evidence>
<dbReference type="InterPro" id="IPR002347">
    <property type="entry name" value="SDR_fam"/>
</dbReference>
<evidence type="ECO:0000256" key="4">
    <source>
        <dbReference type="ARBA" id="ARBA00012456"/>
    </source>
</evidence>
<evidence type="ECO:0000256" key="13">
    <source>
        <dbReference type="ARBA" id="ARBA00037929"/>
    </source>
</evidence>
<accession>A0A147BHQ1</accession>
<dbReference type="PRINTS" id="PR00080">
    <property type="entry name" value="SDRFAMILY"/>
</dbReference>
<evidence type="ECO:0000256" key="2">
    <source>
        <dbReference type="ARBA" id="ARBA00005194"/>
    </source>
</evidence>
<evidence type="ECO:0000256" key="19">
    <source>
        <dbReference type="ARBA" id="ARBA00066822"/>
    </source>
</evidence>
<evidence type="ECO:0000256" key="11">
    <source>
        <dbReference type="ARBA" id="ARBA00023128"/>
    </source>
</evidence>
<dbReference type="PROSITE" id="PS00061">
    <property type="entry name" value="ADH_SHORT"/>
    <property type="match status" value="1"/>
</dbReference>
<keyword evidence="5" id="KW-0444">Lipid biosynthesis</keyword>
<keyword evidence="11" id="KW-0496">Mitochondrion</keyword>
<dbReference type="Gene3D" id="3.40.50.720">
    <property type="entry name" value="NAD(P)-binding Rossmann-like Domain"/>
    <property type="match status" value="1"/>
</dbReference>
<evidence type="ECO:0000256" key="20">
    <source>
        <dbReference type="ARBA" id="ARBA00070911"/>
    </source>
</evidence>
<evidence type="ECO:0000256" key="15">
    <source>
        <dbReference type="ARBA" id="ARBA00050232"/>
    </source>
</evidence>
<evidence type="ECO:0000256" key="25">
    <source>
        <dbReference type="ARBA" id="ARBA00083258"/>
    </source>
</evidence>
<dbReference type="FunFam" id="3.40.50.720:FF:000231">
    <property type="entry name" value="Estradiol 17-beta-dehydrogenase 8"/>
    <property type="match status" value="1"/>
</dbReference>
<dbReference type="PANTHER" id="PTHR42760">
    <property type="entry name" value="SHORT-CHAIN DEHYDROGENASES/REDUCTASES FAMILY MEMBER"/>
    <property type="match status" value="1"/>
</dbReference>
<dbReference type="AlphaFoldDB" id="A0A147BHQ1"/>
<dbReference type="PANTHER" id="PTHR42760:SF83">
    <property type="entry name" value="(3R)-3-HYDROXYACYL-COA DEHYDROGENASE"/>
    <property type="match status" value="1"/>
</dbReference>
<dbReference type="EC" id="1.1.1.239" evidence="19"/>
<dbReference type="GO" id="GO:0047035">
    <property type="term" value="F:testosterone dehydrogenase (NAD+) activity"/>
    <property type="evidence" value="ECO:0007669"/>
    <property type="project" value="UniProtKB-EC"/>
</dbReference>
<dbReference type="GO" id="GO:0006633">
    <property type="term" value="P:fatty acid biosynthetic process"/>
    <property type="evidence" value="ECO:0007669"/>
    <property type="project" value="UniProtKB-KW"/>
</dbReference>
<comment type="pathway">
    <text evidence="2">Lipid metabolism; fatty acid biosynthesis.</text>
</comment>
<dbReference type="SUPFAM" id="SSF51735">
    <property type="entry name" value="NAD(P)-binding Rossmann-fold domains"/>
    <property type="match status" value="1"/>
</dbReference>
<evidence type="ECO:0000256" key="1">
    <source>
        <dbReference type="ARBA" id="ARBA00004305"/>
    </source>
</evidence>
<evidence type="ECO:0000256" key="6">
    <source>
        <dbReference type="ARBA" id="ARBA00022553"/>
    </source>
</evidence>
<protein>
    <recommendedName>
        <fullName evidence="20">(3R)-3-hydroxyacyl-CoA dehydrogenase</fullName>
        <ecNumber evidence="19">1.1.1.239</ecNumber>
        <ecNumber evidence="4">1.1.1.n12</ecNumber>
    </recommendedName>
    <alternativeName>
        <fullName evidence="22">17-beta-hydroxysteroid dehydrogenase 8</fullName>
    </alternativeName>
    <alternativeName>
        <fullName evidence="21">3-ketoacyl-[acyl-carrier-protein] reductase alpha subunit</fullName>
    </alternativeName>
    <alternativeName>
        <fullName evidence="24">3-oxoacyl-[acyl-carrier-protein] reductase</fullName>
    </alternativeName>
    <alternativeName>
        <fullName evidence="25">Estradiol 17-beta-dehydrogenase 8</fullName>
    </alternativeName>
    <alternativeName>
        <fullName evidence="23">Testosterone 17-beta-dehydrogenase 8</fullName>
    </alternativeName>
</protein>
<dbReference type="GO" id="GO:0005759">
    <property type="term" value="C:mitochondrial matrix"/>
    <property type="evidence" value="ECO:0007669"/>
    <property type="project" value="UniProtKB-SubCell"/>
</dbReference>
<keyword evidence="7" id="KW-0276">Fatty acid metabolism</keyword>
<organism evidence="26">
    <name type="scientific">Ixodes ricinus</name>
    <name type="common">Common tick</name>
    <name type="synonym">Acarus ricinus</name>
    <dbReference type="NCBI Taxonomy" id="34613"/>
    <lineage>
        <taxon>Eukaryota</taxon>
        <taxon>Metazoa</taxon>
        <taxon>Ecdysozoa</taxon>
        <taxon>Arthropoda</taxon>
        <taxon>Chelicerata</taxon>
        <taxon>Arachnida</taxon>
        <taxon>Acari</taxon>
        <taxon>Parasitiformes</taxon>
        <taxon>Ixodida</taxon>
        <taxon>Ixodoidea</taxon>
        <taxon>Ixodidae</taxon>
        <taxon>Ixodinae</taxon>
        <taxon>Ixodes</taxon>
    </lineage>
</organism>
<evidence type="ECO:0000313" key="26">
    <source>
        <dbReference type="EMBL" id="JAR90296.1"/>
    </source>
</evidence>
<dbReference type="GO" id="GO:0008210">
    <property type="term" value="P:estrogen metabolic process"/>
    <property type="evidence" value="ECO:0007669"/>
    <property type="project" value="UniProtKB-ARBA"/>
</dbReference>
<dbReference type="GO" id="GO:0048038">
    <property type="term" value="F:quinone binding"/>
    <property type="evidence" value="ECO:0007669"/>
    <property type="project" value="TreeGrafter"/>
</dbReference>
<evidence type="ECO:0000256" key="14">
    <source>
        <dbReference type="ARBA" id="ARBA00049069"/>
    </source>
</evidence>
<comment type="subunit">
    <text evidence="18">Heterotetramer with CBR4; contains two molecules of HSD17B8 and CBR4.</text>
</comment>
<dbReference type="EC" id="1.1.1.n12" evidence="4"/>
<evidence type="ECO:0000256" key="22">
    <source>
        <dbReference type="ARBA" id="ARBA00081419"/>
    </source>
</evidence>
<evidence type="ECO:0000256" key="5">
    <source>
        <dbReference type="ARBA" id="ARBA00022516"/>
    </source>
</evidence>
<evidence type="ECO:0000256" key="18">
    <source>
        <dbReference type="ARBA" id="ARBA00065174"/>
    </source>
</evidence>
<evidence type="ECO:0000256" key="9">
    <source>
        <dbReference type="ARBA" id="ARBA00023027"/>
    </source>
</evidence>
<evidence type="ECO:0000256" key="16">
    <source>
        <dbReference type="ARBA" id="ARBA00050435"/>
    </source>
</evidence>
<comment type="catalytic activity">
    <reaction evidence="15">
        <text>testosterone + NAD(+) = androst-4-ene-3,17-dione + NADH + H(+)</text>
        <dbReference type="Rhea" id="RHEA:14929"/>
        <dbReference type="ChEBI" id="CHEBI:15378"/>
        <dbReference type="ChEBI" id="CHEBI:16422"/>
        <dbReference type="ChEBI" id="CHEBI:17347"/>
        <dbReference type="ChEBI" id="CHEBI:57540"/>
        <dbReference type="ChEBI" id="CHEBI:57945"/>
        <dbReference type="EC" id="1.1.1.239"/>
    </reaction>
    <physiologicalReaction direction="left-to-right" evidence="15">
        <dbReference type="Rhea" id="RHEA:14930"/>
    </physiologicalReaction>
</comment>
<keyword evidence="8" id="KW-0560">Oxidoreductase</keyword>
<dbReference type="Pfam" id="PF13561">
    <property type="entry name" value="adh_short_C2"/>
    <property type="match status" value="1"/>
</dbReference>
<comment type="catalytic activity">
    <reaction evidence="17">
        <text>a (3R)-3-hydroxyacyl-CoA + NAD(+) = a 3-oxoacyl-CoA + NADH + H(+)</text>
        <dbReference type="Rhea" id="RHEA:32711"/>
        <dbReference type="ChEBI" id="CHEBI:15378"/>
        <dbReference type="ChEBI" id="CHEBI:57319"/>
        <dbReference type="ChEBI" id="CHEBI:57540"/>
        <dbReference type="ChEBI" id="CHEBI:57945"/>
        <dbReference type="ChEBI" id="CHEBI:90726"/>
        <dbReference type="EC" id="1.1.1.n12"/>
    </reaction>
    <physiologicalReaction direction="left-to-right" evidence="17">
        <dbReference type="Rhea" id="RHEA:32712"/>
    </physiologicalReaction>
</comment>
<evidence type="ECO:0000256" key="12">
    <source>
        <dbReference type="ARBA" id="ARBA00023160"/>
    </source>
</evidence>
<dbReference type="GO" id="GO:0004303">
    <property type="term" value="F:estradiol 17-beta-dehydrogenase [NAD(P)+] activity"/>
    <property type="evidence" value="ECO:0007669"/>
    <property type="project" value="UniProtKB-EC"/>
</dbReference>
<evidence type="ECO:0000256" key="17">
    <source>
        <dbReference type="ARBA" id="ARBA00052680"/>
    </source>
</evidence>
<dbReference type="InterPro" id="IPR020904">
    <property type="entry name" value="Sc_DH/Rdtase_CS"/>
</dbReference>
<keyword evidence="12" id="KW-0275">Fatty acid biosynthesis</keyword>
<keyword evidence="9" id="KW-0520">NAD</keyword>
<reference evidence="26" key="1">
    <citation type="journal article" date="2018" name="PLoS Negl. Trop. Dis.">
        <title>Sialome diversity of ticks revealed by RNAseq of single tick salivary glands.</title>
        <authorList>
            <person name="Perner J."/>
            <person name="Kropackova S."/>
            <person name="Kopacek P."/>
            <person name="Ribeiro J.M."/>
        </authorList>
    </citation>
    <scope>NUCLEOTIDE SEQUENCE</scope>
    <source>
        <strain evidence="26">Siblings of single egg batch collected in Ceske Budejovice</strain>
        <tissue evidence="26">Salivary glands</tissue>
    </source>
</reference>
<dbReference type="PRINTS" id="PR00081">
    <property type="entry name" value="GDHRDH"/>
</dbReference>
<dbReference type="EMBL" id="GEGO01005108">
    <property type="protein sequence ID" value="JAR90296.1"/>
    <property type="molecule type" value="Transcribed_RNA"/>
</dbReference>
<evidence type="ECO:0000256" key="8">
    <source>
        <dbReference type="ARBA" id="ARBA00023002"/>
    </source>
</evidence>
<comment type="similarity">
    <text evidence="3">Belongs to the short-chain dehydrogenases/reductases (SDR) family.</text>
</comment>
<proteinExistence type="inferred from homology"/>
<evidence type="ECO:0000256" key="23">
    <source>
        <dbReference type="ARBA" id="ARBA00081936"/>
    </source>
</evidence>
<sequence length="249" mass="25598">MLLSGRLALVTGAGSGIGRCVCMALAADGAIVVAADLNLENAMTTINMLPGSEDHLALPVDVSDSVSVADLFDKIKARCHVPLSIVVNSAGLSRAAEFINTSEELFDTLIAVNLKGTFLVSQLAARTMVSDKTSNCAIVNIGSVVAKSGLKNNSAYVASKAGVTGLTKSMALELAPSGIRVNAVLPGLVETPMVMDYTTEKARASVAARTPLGRLGKPEEIANVVAFLCRPCSSLVTGAIVEVSGGLHM</sequence>
<evidence type="ECO:0000256" key="10">
    <source>
        <dbReference type="ARBA" id="ARBA00023098"/>
    </source>
</evidence>
<comment type="subcellular location">
    <subcellularLocation>
        <location evidence="1">Mitochondrion matrix</location>
    </subcellularLocation>
</comment>
<name>A0A147BHQ1_IXORI</name>
<evidence type="ECO:0000256" key="24">
    <source>
        <dbReference type="ARBA" id="ARBA00083097"/>
    </source>
</evidence>